<dbReference type="Proteomes" id="UP000784919">
    <property type="component" value="Unassembled WGS sequence"/>
</dbReference>
<protein>
    <submittedName>
        <fullName evidence="2">Uncharacterized protein</fullName>
    </submittedName>
</protein>
<sequence length="131" mass="14287">MPDEAFHVGQITCDIACLSSKAPSLHLLGLDIAAPNSRLHSEDSGQRSKPSSSDLACSSIPSCGLLTLETLYTLTRVDTFRLFCGKACSSLGARLWKGSQQLAHIFGDYFYGVSEAASRLQDFQPLQELYR</sequence>
<evidence type="ECO:0000313" key="2">
    <source>
        <dbReference type="EMBL" id="KAG5977493.1"/>
    </source>
</evidence>
<evidence type="ECO:0000313" key="3">
    <source>
        <dbReference type="Proteomes" id="UP000784919"/>
    </source>
</evidence>
<comment type="caution">
    <text evidence="2">The sequence shown here is derived from an EMBL/GenBank/DDBJ whole genome shotgun (WGS) entry which is preliminary data.</text>
</comment>
<dbReference type="EMBL" id="SRPS01000008">
    <property type="protein sequence ID" value="KAG5977493.1"/>
    <property type="molecule type" value="Genomic_DNA"/>
</dbReference>
<gene>
    <name evidence="2" type="ORF">E4U56_007796</name>
</gene>
<dbReference type="AlphaFoldDB" id="A0A9P7SUM5"/>
<name>A0A9P7SUM5_9HYPO</name>
<proteinExistence type="predicted"/>
<reference evidence="2" key="1">
    <citation type="journal article" date="2020" name="bioRxiv">
        <title>Whole genome comparisons of ergot fungi reveals the divergence and evolution of species within the genus Claviceps are the result of varying mechanisms driving genome evolution and host range expansion.</title>
        <authorList>
            <person name="Wyka S.A."/>
            <person name="Mondo S.J."/>
            <person name="Liu M."/>
            <person name="Dettman J."/>
            <person name="Nalam V."/>
            <person name="Broders K.D."/>
        </authorList>
    </citation>
    <scope>NUCLEOTIDE SEQUENCE</scope>
    <source>
        <strain evidence="2">CCC 1102</strain>
    </source>
</reference>
<evidence type="ECO:0000256" key="1">
    <source>
        <dbReference type="SAM" id="MobiDB-lite"/>
    </source>
</evidence>
<feature type="compositionally biased region" description="Polar residues" evidence="1">
    <location>
        <begin position="47"/>
        <end position="56"/>
    </location>
</feature>
<accession>A0A9P7SUM5</accession>
<feature type="region of interest" description="Disordered" evidence="1">
    <location>
        <begin position="37"/>
        <end position="56"/>
    </location>
</feature>
<organism evidence="2 3">
    <name type="scientific">Claviceps arundinis</name>
    <dbReference type="NCBI Taxonomy" id="1623583"/>
    <lineage>
        <taxon>Eukaryota</taxon>
        <taxon>Fungi</taxon>
        <taxon>Dikarya</taxon>
        <taxon>Ascomycota</taxon>
        <taxon>Pezizomycotina</taxon>
        <taxon>Sordariomycetes</taxon>
        <taxon>Hypocreomycetidae</taxon>
        <taxon>Hypocreales</taxon>
        <taxon>Clavicipitaceae</taxon>
        <taxon>Claviceps</taxon>
    </lineage>
</organism>